<dbReference type="RefSeq" id="WP_176759853.1">
    <property type="nucleotide sequence ID" value="NZ_FMYV01000004.1"/>
</dbReference>
<dbReference type="EMBL" id="FMYV01000004">
    <property type="protein sequence ID" value="SDC45670.1"/>
    <property type="molecule type" value="Genomic_DNA"/>
</dbReference>
<dbReference type="AlphaFoldDB" id="A0A1G6LQY2"/>
<gene>
    <name evidence="1" type="ORF">SAMN04488588_1117</name>
</gene>
<sequence>MKEIEKTLEELDNIMLDIKKQEKFKNAELIDLKEMKYDLVSHVETINTIIQNNKMEGR</sequence>
<evidence type="ECO:0000313" key="1">
    <source>
        <dbReference type="EMBL" id="SDC45670.1"/>
    </source>
</evidence>
<dbReference type="STRING" id="28234.SAMN04488588_1117"/>
<keyword evidence="2" id="KW-1185">Reference proteome</keyword>
<protein>
    <submittedName>
        <fullName evidence="1">Uncharacterized protein</fullName>
    </submittedName>
</protein>
<proteinExistence type="predicted"/>
<reference evidence="1 2" key="1">
    <citation type="submission" date="2016-10" db="EMBL/GenBank/DDBJ databases">
        <authorList>
            <person name="de Groot N.N."/>
        </authorList>
    </citation>
    <scope>NUCLEOTIDE SEQUENCE [LARGE SCALE GENOMIC DNA]</scope>
    <source>
        <strain evidence="1 2">WG14</strain>
    </source>
</reference>
<dbReference type="Proteomes" id="UP000199322">
    <property type="component" value="Unassembled WGS sequence"/>
</dbReference>
<organism evidence="1 2">
    <name type="scientific">Geotoga petraea</name>
    <dbReference type="NCBI Taxonomy" id="28234"/>
    <lineage>
        <taxon>Bacteria</taxon>
        <taxon>Thermotogati</taxon>
        <taxon>Thermotogota</taxon>
        <taxon>Thermotogae</taxon>
        <taxon>Petrotogales</taxon>
        <taxon>Petrotogaceae</taxon>
        <taxon>Geotoga</taxon>
    </lineage>
</organism>
<evidence type="ECO:0000313" key="2">
    <source>
        <dbReference type="Proteomes" id="UP000199322"/>
    </source>
</evidence>
<name>A0A1G6LQY2_9BACT</name>
<accession>A0A1G6LQY2</accession>